<comment type="similarity">
    <text evidence="2">In the N-terminal section; belongs to the leguminous lectin family.</text>
</comment>
<protein>
    <recommendedName>
        <fullName evidence="4">non-specific serine/threonine protein kinase</fullName>
        <ecNumber evidence="4">2.7.11.1</ecNumber>
    </recommendedName>
</protein>
<evidence type="ECO:0000259" key="20">
    <source>
        <dbReference type="PROSITE" id="PS50011"/>
    </source>
</evidence>
<evidence type="ECO:0000256" key="2">
    <source>
        <dbReference type="ARBA" id="ARBA00008536"/>
    </source>
</evidence>
<dbReference type="Gene3D" id="1.10.510.10">
    <property type="entry name" value="Transferase(Phosphotransferase) domain 1"/>
    <property type="match status" value="1"/>
</dbReference>
<comment type="catalytic activity">
    <reaction evidence="18">
        <text>L-threonyl-[protein] + ATP = O-phospho-L-threonyl-[protein] + ADP + H(+)</text>
        <dbReference type="Rhea" id="RHEA:46608"/>
        <dbReference type="Rhea" id="RHEA-COMP:11060"/>
        <dbReference type="Rhea" id="RHEA-COMP:11605"/>
        <dbReference type="ChEBI" id="CHEBI:15378"/>
        <dbReference type="ChEBI" id="CHEBI:30013"/>
        <dbReference type="ChEBI" id="CHEBI:30616"/>
        <dbReference type="ChEBI" id="CHEBI:61977"/>
        <dbReference type="ChEBI" id="CHEBI:456216"/>
        <dbReference type="EC" id="2.7.11.1"/>
    </reaction>
</comment>
<comment type="subcellular location">
    <subcellularLocation>
        <location evidence="1">Cell membrane</location>
        <topology evidence="1">Single-pass type I membrane protein</topology>
    </subcellularLocation>
</comment>
<keyword evidence="12" id="KW-0067">ATP-binding</keyword>
<dbReference type="SUPFAM" id="SSF51110">
    <property type="entry name" value="alpha-D-mannose-specific plant lectins"/>
    <property type="match status" value="1"/>
</dbReference>
<evidence type="ECO:0000256" key="3">
    <source>
        <dbReference type="ARBA" id="ARBA00010217"/>
    </source>
</evidence>
<feature type="domain" description="Protein kinase" evidence="20">
    <location>
        <begin position="86"/>
        <end position="341"/>
    </location>
</feature>
<dbReference type="InParanoid" id="A0A7N2L2Q1"/>
<dbReference type="GO" id="GO:0002229">
    <property type="term" value="P:defense response to oomycetes"/>
    <property type="evidence" value="ECO:0007669"/>
    <property type="project" value="UniProtKB-ARBA"/>
</dbReference>
<dbReference type="PANTHER" id="PTHR27002">
    <property type="entry name" value="RECEPTOR-LIKE SERINE/THREONINE-PROTEIN KINASE SD1-8"/>
    <property type="match status" value="1"/>
</dbReference>
<accession>A0A7N2L2Q1</accession>
<evidence type="ECO:0000256" key="16">
    <source>
        <dbReference type="ARBA" id="ARBA00023170"/>
    </source>
</evidence>
<keyword evidence="14" id="KW-0472">Membrane</keyword>
<dbReference type="Pfam" id="PF11883">
    <property type="entry name" value="DUF3403"/>
    <property type="match status" value="1"/>
</dbReference>
<keyword evidence="9" id="KW-0732">Signal</keyword>
<reference evidence="22" key="1">
    <citation type="journal article" date="2016" name="G3 (Bethesda)">
        <title>First Draft Assembly and Annotation of the Genome of a California Endemic Oak Quercus lobata Nee (Fagaceae).</title>
        <authorList>
            <person name="Sork V.L."/>
            <person name="Fitz-Gibbon S.T."/>
            <person name="Puiu D."/>
            <person name="Crepeau M."/>
            <person name="Gugger P.F."/>
            <person name="Sherman R."/>
            <person name="Stevens K."/>
            <person name="Langley C.H."/>
            <person name="Pellegrini M."/>
            <person name="Salzberg S.L."/>
        </authorList>
    </citation>
    <scope>NUCLEOTIDE SEQUENCE [LARGE SCALE GENOMIC DNA]</scope>
    <source>
        <strain evidence="22">cv. SW786</strain>
    </source>
</reference>
<dbReference type="Pfam" id="PF01453">
    <property type="entry name" value="B_lectin"/>
    <property type="match status" value="1"/>
</dbReference>
<evidence type="ECO:0000256" key="7">
    <source>
        <dbReference type="ARBA" id="ARBA00022679"/>
    </source>
</evidence>
<evidence type="ECO:0000256" key="6">
    <source>
        <dbReference type="ARBA" id="ARBA00022527"/>
    </source>
</evidence>
<evidence type="ECO:0000256" key="9">
    <source>
        <dbReference type="ARBA" id="ARBA00022729"/>
    </source>
</evidence>
<dbReference type="FunFam" id="3.30.200.20:FF:000195">
    <property type="entry name" value="G-type lectin S-receptor-like serine/threonine-protein kinase"/>
    <property type="match status" value="1"/>
</dbReference>
<dbReference type="InterPro" id="IPR021820">
    <property type="entry name" value="S-locus_recpt_kinase_C"/>
</dbReference>
<sequence>MMYDKILFKVCRCFAKQFHKLSRVVSSDYANLGNLLLGECFFVFISISVKKEPNGIISHQNNEGQNEDLELPFLDLSIIVGSTDNFALNNKLGEGGFGPVYKGILEDGQEIAIKRLSRSSGQGLNEFKNEVRLIAKLQHRNLVKLVGCCIQGEEKMLVYEYMPNKSLDSFIFDQTKSNLLDWSMRFNIICGIARGLQYLHQDSRLRIIHRDLKASNVLLDSEMNPKISDFGAAKTFGGDQSEGNTNRVFGTYGYMAPEYAFDGQFSTKSDVFSFGILLLEIISGKKSRGFFHPNHSCNLIGYDNRPHCLRFSVASILASCVCNSVLRIGLACEDRPSMSFVIVMLGSDCALPQPKQPGFFLEKDSNAAHCFSSKQESSSTNEITITLLEARMGFRLDGKKGKKGELPNVEIEKGIAQHISNTPETITPSQSIIDGETPVSAGGNFELGFFSPGNPVVKDENISDQEKFLWQSFDYPCDTFLPEMKIGWDLGLDRYITSWKDTDNPARGQPGFYTEKALLAEDYSSRNLEVSSTNEITFVLLEAR</sequence>
<evidence type="ECO:0000256" key="15">
    <source>
        <dbReference type="ARBA" id="ARBA00023157"/>
    </source>
</evidence>
<proteinExistence type="inferred from homology"/>
<name>A0A7N2L2Q1_QUELO</name>
<dbReference type="Gene3D" id="3.30.200.20">
    <property type="entry name" value="Phosphorylase Kinase, domain 1"/>
    <property type="match status" value="1"/>
</dbReference>
<evidence type="ECO:0000256" key="18">
    <source>
        <dbReference type="ARBA" id="ARBA00047899"/>
    </source>
</evidence>
<keyword evidence="5" id="KW-1003">Cell membrane</keyword>
<dbReference type="Pfam" id="PF07714">
    <property type="entry name" value="PK_Tyr_Ser-Thr"/>
    <property type="match status" value="1"/>
</dbReference>
<comment type="catalytic activity">
    <reaction evidence="19">
        <text>L-seryl-[protein] + ATP = O-phospho-L-seryl-[protein] + ADP + H(+)</text>
        <dbReference type="Rhea" id="RHEA:17989"/>
        <dbReference type="Rhea" id="RHEA-COMP:9863"/>
        <dbReference type="Rhea" id="RHEA-COMP:11604"/>
        <dbReference type="ChEBI" id="CHEBI:15378"/>
        <dbReference type="ChEBI" id="CHEBI:29999"/>
        <dbReference type="ChEBI" id="CHEBI:30616"/>
        <dbReference type="ChEBI" id="CHEBI:83421"/>
        <dbReference type="ChEBI" id="CHEBI:456216"/>
        <dbReference type="EC" id="2.7.11.1"/>
    </reaction>
</comment>
<evidence type="ECO:0000256" key="10">
    <source>
        <dbReference type="ARBA" id="ARBA00022741"/>
    </source>
</evidence>
<evidence type="ECO:0000313" key="21">
    <source>
        <dbReference type="EnsemblPlants" id="QL02p098977:mrna"/>
    </source>
</evidence>
<keyword evidence="13" id="KW-1133">Transmembrane helix</keyword>
<dbReference type="SMART" id="SM00220">
    <property type="entry name" value="S_TKc"/>
    <property type="match status" value="1"/>
</dbReference>
<dbReference type="InterPro" id="IPR008271">
    <property type="entry name" value="Ser/Thr_kinase_AS"/>
</dbReference>
<keyword evidence="8" id="KW-0812">Transmembrane</keyword>
<dbReference type="AlphaFoldDB" id="A0A7N2L2Q1"/>
<dbReference type="Gramene" id="QL02p098977:mrna">
    <property type="protein sequence ID" value="QL02p098977:mrna"/>
    <property type="gene ID" value="QL02p098977"/>
</dbReference>
<evidence type="ECO:0000256" key="8">
    <source>
        <dbReference type="ARBA" id="ARBA00022692"/>
    </source>
</evidence>
<dbReference type="SUPFAM" id="SSF56112">
    <property type="entry name" value="Protein kinase-like (PK-like)"/>
    <property type="match status" value="1"/>
</dbReference>
<dbReference type="PROSITE" id="PS00108">
    <property type="entry name" value="PROTEIN_KINASE_ST"/>
    <property type="match status" value="1"/>
</dbReference>
<dbReference type="PANTHER" id="PTHR27002:SF616">
    <property type="entry name" value="RECEPTOR-LIKE SERINE_THREONINE-PROTEIN KINASE"/>
    <property type="match status" value="1"/>
</dbReference>
<dbReference type="GO" id="GO:0005524">
    <property type="term" value="F:ATP binding"/>
    <property type="evidence" value="ECO:0007669"/>
    <property type="project" value="UniProtKB-KW"/>
</dbReference>
<dbReference type="InterPro" id="IPR000719">
    <property type="entry name" value="Prot_kinase_dom"/>
</dbReference>
<dbReference type="Gene3D" id="2.90.10.10">
    <property type="entry name" value="Bulb-type lectin domain"/>
    <property type="match status" value="1"/>
</dbReference>
<keyword evidence="22" id="KW-1185">Reference proteome</keyword>
<dbReference type="GO" id="GO:0004674">
    <property type="term" value="F:protein serine/threonine kinase activity"/>
    <property type="evidence" value="ECO:0007669"/>
    <property type="project" value="UniProtKB-KW"/>
</dbReference>
<dbReference type="GO" id="GO:0005886">
    <property type="term" value="C:plasma membrane"/>
    <property type="evidence" value="ECO:0007669"/>
    <property type="project" value="UniProtKB-SubCell"/>
</dbReference>
<keyword evidence="15" id="KW-1015">Disulfide bond</keyword>
<dbReference type="InterPro" id="IPR011009">
    <property type="entry name" value="Kinase-like_dom_sf"/>
</dbReference>
<comment type="similarity">
    <text evidence="3">In the C-terminal section; belongs to the protein kinase superfamily. Ser/Thr protein kinase family.</text>
</comment>
<dbReference type="FunFam" id="1.10.510.10:FF:000240">
    <property type="entry name" value="Lectin-domain containing receptor kinase A4.3"/>
    <property type="match status" value="1"/>
</dbReference>
<evidence type="ECO:0000256" key="12">
    <source>
        <dbReference type="ARBA" id="ARBA00022840"/>
    </source>
</evidence>
<evidence type="ECO:0000256" key="1">
    <source>
        <dbReference type="ARBA" id="ARBA00004251"/>
    </source>
</evidence>
<keyword evidence="11" id="KW-0418">Kinase</keyword>
<keyword evidence="10" id="KW-0547">Nucleotide-binding</keyword>
<evidence type="ECO:0000256" key="4">
    <source>
        <dbReference type="ARBA" id="ARBA00012513"/>
    </source>
</evidence>
<dbReference type="CDD" id="cd14066">
    <property type="entry name" value="STKc_IRAK"/>
    <property type="match status" value="1"/>
</dbReference>
<keyword evidence="7" id="KW-0808">Transferase</keyword>
<dbReference type="InterPro" id="IPR001480">
    <property type="entry name" value="Bulb-type_lectin_dom"/>
</dbReference>
<dbReference type="OMA" id="NEHHANT"/>
<dbReference type="PROSITE" id="PS50011">
    <property type="entry name" value="PROTEIN_KINASE_DOM"/>
    <property type="match status" value="1"/>
</dbReference>
<keyword evidence="17" id="KW-0325">Glycoprotein</keyword>
<dbReference type="EC" id="2.7.11.1" evidence="4"/>
<dbReference type="Proteomes" id="UP000594261">
    <property type="component" value="Chromosome 2"/>
</dbReference>
<evidence type="ECO:0000256" key="5">
    <source>
        <dbReference type="ARBA" id="ARBA00022475"/>
    </source>
</evidence>
<dbReference type="EnsemblPlants" id="QL02p098977:mrna">
    <property type="protein sequence ID" value="QL02p098977:mrna"/>
    <property type="gene ID" value="QL02p098977"/>
</dbReference>
<evidence type="ECO:0000313" key="22">
    <source>
        <dbReference type="Proteomes" id="UP000594261"/>
    </source>
</evidence>
<reference evidence="21" key="2">
    <citation type="submission" date="2021-01" db="UniProtKB">
        <authorList>
            <consortium name="EnsemblPlants"/>
        </authorList>
    </citation>
    <scope>IDENTIFICATION</scope>
</reference>
<dbReference type="InterPro" id="IPR001245">
    <property type="entry name" value="Ser-Thr/Tyr_kinase_cat_dom"/>
</dbReference>
<dbReference type="InterPro" id="IPR036426">
    <property type="entry name" value="Bulb-type_lectin_dom_sf"/>
</dbReference>
<keyword evidence="16" id="KW-0675">Receptor</keyword>
<keyword evidence="6" id="KW-0723">Serine/threonine-protein kinase</keyword>
<evidence type="ECO:0000256" key="11">
    <source>
        <dbReference type="ARBA" id="ARBA00022777"/>
    </source>
</evidence>
<evidence type="ECO:0000256" key="13">
    <source>
        <dbReference type="ARBA" id="ARBA00022989"/>
    </source>
</evidence>
<organism evidence="21 22">
    <name type="scientific">Quercus lobata</name>
    <name type="common">Valley oak</name>
    <dbReference type="NCBI Taxonomy" id="97700"/>
    <lineage>
        <taxon>Eukaryota</taxon>
        <taxon>Viridiplantae</taxon>
        <taxon>Streptophyta</taxon>
        <taxon>Embryophyta</taxon>
        <taxon>Tracheophyta</taxon>
        <taxon>Spermatophyta</taxon>
        <taxon>Magnoliopsida</taxon>
        <taxon>eudicotyledons</taxon>
        <taxon>Gunneridae</taxon>
        <taxon>Pentapetalae</taxon>
        <taxon>rosids</taxon>
        <taxon>fabids</taxon>
        <taxon>Fagales</taxon>
        <taxon>Fagaceae</taxon>
        <taxon>Quercus</taxon>
    </lineage>
</organism>
<evidence type="ECO:0000256" key="14">
    <source>
        <dbReference type="ARBA" id="ARBA00023136"/>
    </source>
</evidence>
<evidence type="ECO:0000256" key="19">
    <source>
        <dbReference type="ARBA" id="ARBA00048679"/>
    </source>
</evidence>
<evidence type="ECO:0000256" key="17">
    <source>
        <dbReference type="ARBA" id="ARBA00023180"/>
    </source>
</evidence>